<dbReference type="PANTHER" id="PTHR44329">
    <property type="entry name" value="SERINE/THREONINE-PROTEIN KINASE TNNI3K-RELATED"/>
    <property type="match status" value="1"/>
</dbReference>
<name>A0A1W0A3H3_9STRA</name>
<dbReference type="PROSITE" id="PS00108">
    <property type="entry name" value="PROTEIN_KINASE_ST"/>
    <property type="match status" value="1"/>
</dbReference>
<dbReference type="Pfam" id="PF00069">
    <property type="entry name" value="Pkinase"/>
    <property type="match status" value="1"/>
</dbReference>
<dbReference type="GO" id="GO:0004674">
    <property type="term" value="F:protein serine/threonine kinase activity"/>
    <property type="evidence" value="ECO:0007669"/>
    <property type="project" value="TreeGrafter"/>
</dbReference>
<dbReference type="InterPro" id="IPR011009">
    <property type="entry name" value="Kinase-like_dom_sf"/>
</dbReference>
<gene>
    <name evidence="2" type="ORF">THRCLA_02998</name>
</gene>
<dbReference type="AlphaFoldDB" id="A0A1W0A3H3"/>
<comment type="caution">
    <text evidence="2">The sequence shown here is derived from an EMBL/GenBank/DDBJ whole genome shotgun (WGS) entry which is preliminary data.</text>
</comment>
<sequence length="237" mass="26604">MDGGNLRSYLDKKRCNMATSINFSTLDLAWVIADGLADIQYNRCIHRDLKSHNILLSTKKYFKLADFGLTHNIDTSMTRGVGTLAWIAPEVLTGERYGFPAEIYSFGVVLTELDTREIPYLNLQLFPYAFMNGVCNGSLRPSLRQNCSLCYKKWVENCLAHDPSQRPTALEIVSIIHAQLFPKDQAIQSEYNQLNTTQVLSKLSIEDNKSSTKSIPSTTSLSKSVSTLDIAEIRCPK</sequence>
<protein>
    <submittedName>
        <fullName evidence="2">Kinase</fullName>
    </submittedName>
</protein>
<organism evidence="2 3">
    <name type="scientific">Thraustotheca clavata</name>
    <dbReference type="NCBI Taxonomy" id="74557"/>
    <lineage>
        <taxon>Eukaryota</taxon>
        <taxon>Sar</taxon>
        <taxon>Stramenopiles</taxon>
        <taxon>Oomycota</taxon>
        <taxon>Saprolegniomycetes</taxon>
        <taxon>Saprolegniales</taxon>
        <taxon>Achlyaceae</taxon>
        <taxon>Thraustotheca</taxon>
    </lineage>
</organism>
<dbReference type="Proteomes" id="UP000243217">
    <property type="component" value="Unassembled WGS sequence"/>
</dbReference>
<dbReference type="OrthoDB" id="10261027at2759"/>
<accession>A0A1W0A3H3</accession>
<evidence type="ECO:0000259" key="1">
    <source>
        <dbReference type="PROSITE" id="PS50011"/>
    </source>
</evidence>
<dbReference type="SMART" id="SM00220">
    <property type="entry name" value="S_TKc"/>
    <property type="match status" value="1"/>
</dbReference>
<dbReference type="InterPro" id="IPR000719">
    <property type="entry name" value="Prot_kinase_dom"/>
</dbReference>
<evidence type="ECO:0000313" key="2">
    <source>
        <dbReference type="EMBL" id="OQS04788.1"/>
    </source>
</evidence>
<feature type="domain" description="Protein kinase" evidence="1">
    <location>
        <begin position="1"/>
        <end position="180"/>
    </location>
</feature>
<dbReference type="Gene3D" id="1.10.510.10">
    <property type="entry name" value="Transferase(Phosphotransferase) domain 1"/>
    <property type="match status" value="1"/>
</dbReference>
<dbReference type="STRING" id="74557.A0A1W0A3H3"/>
<dbReference type="PANTHER" id="PTHR44329:SF214">
    <property type="entry name" value="PROTEIN KINASE DOMAIN-CONTAINING PROTEIN"/>
    <property type="match status" value="1"/>
</dbReference>
<reference evidence="2 3" key="1">
    <citation type="journal article" date="2014" name="Genome Biol. Evol.">
        <title>The secreted proteins of Achlya hypogyna and Thraustotheca clavata identify the ancestral oomycete secretome and reveal gene acquisitions by horizontal gene transfer.</title>
        <authorList>
            <person name="Misner I."/>
            <person name="Blouin N."/>
            <person name="Leonard G."/>
            <person name="Richards T.A."/>
            <person name="Lane C.E."/>
        </authorList>
    </citation>
    <scope>NUCLEOTIDE SEQUENCE [LARGE SCALE GENOMIC DNA]</scope>
    <source>
        <strain evidence="2 3">ATCC 34112</strain>
    </source>
</reference>
<keyword evidence="3" id="KW-1185">Reference proteome</keyword>
<dbReference type="PROSITE" id="PS50011">
    <property type="entry name" value="PROTEIN_KINASE_DOM"/>
    <property type="match status" value="1"/>
</dbReference>
<keyword evidence="2" id="KW-0418">Kinase</keyword>
<dbReference type="GO" id="GO:0005524">
    <property type="term" value="F:ATP binding"/>
    <property type="evidence" value="ECO:0007669"/>
    <property type="project" value="InterPro"/>
</dbReference>
<dbReference type="SUPFAM" id="SSF56112">
    <property type="entry name" value="Protein kinase-like (PK-like)"/>
    <property type="match status" value="1"/>
</dbReference>
<evidence type="ECO:0000313" key="3">
    <source>
        <dbReference type="Proteomes" id="UP000243217"/>
    </source>
</evidence>
<dbReference type="EMBL" id="JNBS01000550">
    <property type="protein sequence ID" value="OQS04788.1"/>
    <property type="molecule type" value="Genomic_DNA"/>
</dbReference>
<proteinExistence type="predicted"/>
<keyword evidence="2" id="KW-0808">Transferase</keyword>
<dbReference type="InterPro" id="IPR008271">
    <property type="entry name" value="Ser/Thr_kinase_AS"/>
</dbReference>
<dbReference type="InterPro" id="IPR051681">
    <property type="entry name" value="Ser/Thr_Kinases-Pseudokinases"/>
</dbReference>